<name>A0ACC6PKF7_9ACTN</name>
<reference evidence="1" key="1">
    <citation type="submission" date="2024-03" db="EMBL/GenBank/DDBJ databases">
        <title>Novel Streptomyces species of biotechnological and ecological value are a feature of Machair soil.</title>
        <authorList>
            <person name="Prole J.R."/>
            <person name="Goodfellow M."/>
            <person name="Allenby N."/>
            <person name="Ward A.C."/>
        </authorList>
    </citation>
    <scope>NUCLEOTIDE SEQUENCE</scope>
    <source>
        <strain evidence="1">MS2.AVA.5</strain>
    </source>
</reference>
<organism evidence="1 2">
    <name type="scientific">Streptomyces achmelvichensis</name>
    <dbReference type="NCBI Taxonomy" id="3134111"/>
    <lineage>
        <taxon>Bacteria</taxon>
        <taxon>Bacillati</taxon>
        <taxon>Actinomycetota</taxon>
        <taxon>Actinomycetes</taxon>
        <taxon>Kitasatosporales</taxon>
        <taxon>Streptomycetaceae</taxon>
        <taxon>Streptomyces</taxon>
    </lineage>
</organism>
<proteinExistence type="predicted"/>
<evidence type="ECO:0000313" key="1">
    <source>
        <dbReference type="EMBL" id="MEJ8631906.1"/>
    </source>
</evidence>
<comment type="caution">
    <text evidence="1">The sequence shown here is derived from an EMBL/GenBank/DDBJ whole genome shotgun (WGS) entry which is preliminary data.</text>
</comment>
<sequence>MTETCYLCGNETDEPIAIGIAHANSGPGRTVYACSPCRLTKRLLPLDQHPADSYGFPRFDYADAAVH</sequence>
<gene>
    <name evidence="1" type="ORF">WKI67_00080</name>
</gene>
<evidence type="ECO:0000313" key="2">
    <source>
        <dbReference type="Proteomes" id="UP001377168"/>
    </source>
</evidence>
<accession>A0ACC6PKF7</accession>
<protein>
    <submittedName>
        <fullName evidence="1">Uncharacterized protein</fullName>
    </submittedName>
</protein>
<dbReference type="Proteomes" id="UP001377168">
    <property type="component" value="Unassembled WGS sequence"/>
</dbReference>
<dbReference type="EMBL" id="JBBKAJ010000001">
    <property type="protein sequence ID" value="MEJ8631906.1"/>
    <property type="molecule type" value="Genomic_DNA"/>
</dbReference>
<keyword evidence="2" id="KW-1185">Reference proteome</keyword>